<name>A0A4Y2KGZ0_ARAVE</name>
<sequence>MKPSFEATLKVLPMCINTWIEEYGRTSDTKWILRSSRPSRTRLACCRGPFTYSEIFSKVRADNNRTRRIPPIHDWSYHGAALELKGDRKLQTAITRFISGHTRTLSYVQRQKVFPVCLKCDRHQSTPDYLLSCMELEKRNLFGSPALVRGFLRASGLLDLV</sequence>
<dbReference type="EMBL" id="BGPR01004592">
    <property type="protein sequence ID" value="GBN01190.1"/>
    <property type="molecule type" value="Genomic_DNA"/>
</dbReference>
<dbReference type="Proteomes" id="UP000499080">
    <property type="component" value="Unassembled WGS sequence"/>
</dbReference>
<keyword evidence="2" id="KW-1185">Reference proteome</keyword>
<evidence type="ECO:0000313" key="2">
    <source>
        <dbReference type="Proteomes" id="UP000499080"/>
    </source>
</evidence>
<comment type="caution">
    <text evidence="1">The sequence shown here is derived from an EMBL/GenBank/DDBJ whole genome shotgun (WGS) entry which is preliminary data.</text>
</comment>
<dbReference type="AlphaFoldDB" id="A0A4Y2KGZ0"/>
<accession>A0A4Y2KGZ0</accession>
<evidence type="ECO:0000313" key="1">
    <source>
        <dbReference type="EMBL" id="GBN01190.1"/>
    </source>
</evidence>
<protein>
    <submittedName>
        <fullName evidence="1">Uncharacterized protein</fullName>
    </submittedName>
</protein>
<organism evidence="1 2">
    <name type="scientific">Araneus ventricosus</name>
    <name type="common">Orbweaver spider</name>
    <name type="synonym">Epeira ventricosa</name>
    <dbReference type="NCBI Taxonomy" id="182803"/>
    <lineage>
        <taxon>Eukaryota</taxon>
        <taxon>Metazoa</taxon>
        <taxon>Ecdysozoa</taxon>
        <taxon>Arthropoda</taxon>
        <taxon>Chelicerata</taxon>
        <taxon>Arachnida</taxon>
        <taxon>Araneae</taxon>
        <taxon>Araneomorphae</taxon>
        <taxon>Entelegynae</taxon>
        <taxon>Araneoidea</taxon>
        <taxon>Araneidae</taxon>
        <taxon>Araneus</taxon>
    </lineage>
</organism>
<gene>
    <name evidence="1" type="ORF">AVEN_201360_1</name>
</gene>
<reference evidence="1 2" key="1">
    <citation type="journal article" date="2019" name="Sci. Rep.">
        <title>Orb-weaving spider Araneus ventricosus genome elucidates the spidroin gene catalogue.</title>
        <authorList>
            <person name="Kono N."/>
            <person name="Nakamura H."/>
            <person name="Ohtoshi R."/>
            <person name="Moran D.A.P."/>
            <person name="Shinohara A."/>
            <person name="Yoshida Y."/>
            <person name="Fujiwara M."/>
            <person name="Mori M."/>
            <person name="Tomita M."/>
            <person name="Arakawa K."/>
        </authorList>
    </citation>
    <scope>NUCLEOTIDE SEQUENCE [LARGE SCALE GENOMIC DNA]</scope>
</reference>
<dbReference type="OrthoDB" id="6429252at2759"/>
<proteinExistence type="predicted"/>